<dbReference type="PANTHER" id="PTHR34378">
    <property type="entry name" value="GLUTAMATE--CYSTEINE LIGASE, CHLOROPLASTIC"/>
    <property type="match status" value="1"/>
</dbReference>
<dbReference type="SUPFAM" id="SSF55931">
    <property type="entry name" value="Glutamine synthetase/guanido kinase"/>
    <property type="match status" value="1"/>
</dbReference>
<dbReference type="InterPro" id="IPR035434">
    <property type="entry name" value="GCL_bact_plant"/>
</dbReference>
<protein>
    <recommendedName>
        <fullName evidence="5">Glutamate--cysteine ligase</fullName>
        <ecNumber evidence="5">6.3.2.2</ecNumber>
    </recommendedName>
</protein>
<keyword evidence="7" id="KW-1185">Reference proteome</keyword>
<comment type="function">
    <text evidence="5">Catalyzes the synthesis of gamma-glutamylcysteine (gamma-GC).</text>
</comment>
<evidence type="ECO:0000256" key="4">
    <source>
        <dbReference type="ARBA" id="ARBA00048819"/>
    </source>
</evidence>
<evidence type="ECO:0000256" key="3">
    <source>
        <dbReference type="ARBA" id="ARBA00022840"/>
    </source>
</evidence>
<accession>A0A4R0QPP9</accession>
<keyword evidence="3 5" id="KW-0067">ATP-binding</keyword>
<dbReference type="Proteomes" id="UP000291289">
    <property type="component" value="Unassembled WGS sequence"/>
</dbReference>
<dbReference type="RefSeq" id="WP_131283854.1">
    <property type="nucleotide sequence ID" value="NZ_RXLP01000019.1"/>
</dbReference>
<evidence type="ECO:0000256" key="2">
    <source>
        <dbReference type="ARBA" id="ARBA00022741"/>
    </source>
</evidence>
<dbReference type="GO" id="GO:0004357">
    <property type="term" value="F:glutamate-cysteine ligase activity"/>
    <property type="evidence" value="ECO:0007669"/>
    <property type="project" value="UniProtKB-UniRule"/>
</dbReference>
<dbReference type="GO" id="GO:0006750">
    <property type="term" value="P:glutathione biosynthetic process"/>
    <property type="evidence" value="ECO:0007669"/>
    <property type="project" value="UniProtKB-UniRule"/>
</dbReference>
<evidence type="ECO:0000313" key="7">
    <source>
        <dbReference type="Proteomes" id="UP000291289"/>
    </source>
</evidence>
<evidence type="ECO:0000313" key="6">
    <source>
        <dbReference type="EMBL" id="TCD54222.1"/>
    </source>
</evidence>
<comment type="caution">
    <text evidence="6">The sequence shown here is derived from an EMBL/GenBank/DDBJ whole genome shotgun (WGS) entry which is preliminary data.</text>
</comment>
<comment type="similarity">
    <text evidence="5">Belongs to the glutamate--cysteine ligase type 2 family. EgtA subfamily.</text>
</comment>
<organism evidence="6 7">
    <name type="scientific">Alloscardovia theropitheci</name>
    <dbReference type="NCBI Taxonomy" id="2496842"/>
    <lineage>
        <taxon>Bacteria</taxon>
        <taxon>Bacillati</taxon>
        <taxon>Actinomycetota</taxon>
        <taxon>Actinomycetes</taxon>
        <taxon>Bifidobacteriales</taxon>
        <taxon>Bifidobacteriaceae</taxon>
        <taxon>Alloscardovia</taxon>
    </lineage>
</organism>
<dbReference type="EC" id="6.3.2.2" evidence="5"/>
<keyword evidence="1 5" id="KW-0436">Ligase</keyword>
<dbReference type="InterPro" id="IPR014746">
    <property type="entry name" value="Gln_synth/guanido_kin_cat_dom"/>
</dbReference>
<evidence type="ECO:0000256" key="1">
    <source>
        <dbReference type="ARBA" id="ARBA00022598"/>
    </source>
</evidence>
<sequence>MHNDFSYFHQDQHVNDKHVQSLVRFYESGCVPREKYGIGVEIEHIPVRYGTNASVTYDEPHGIRDVLNDLAPLYDSSMEYRDGTALLGLGRGKIAISLEPGGQVECSLGIMKSPEELNDLYAQFRADIDPILAKHSIRLINYGYTPVSSARDIRIIPKHRYAAMNEFFGRLSGYGWNMMRGSASTQVSFDFSSEADAINKMRLAVAVGPILGYFFRNTPFFEGKLNELPLLRQHMWESIGTGRTGINTGLYDEDYSFERAAIDALATPLMAADTTHTPDAQRQGVWTASFENAADVYPDRELNEYEINHIISTHFTDVRLKNFIEMRHWDSLPIDRARLLTDIVVNLFTNPDELSRLTNELSGIRALDVQETKVQIQSRGAQALPYGKSLEFWREFLHADYTGEDIPGDSENSSIFQD</sequence>
<comment type="catalytic activity">
    <reaction evidence="4 5">
        <text>L-cysteine + L-glutamate + ATP = gamma-L-glutamyl-L-cysteine + ADP + phosphate + H(+)</text>
        <dbReference type="Rhea" id="RHEA:13285"/>
        <dbReference type="ChEBI" id="CHEBI:15378"/>
        <dbReference type="ChEBI" id="CHEBI:29985"/>
        <dbReference type="ChEBI" id="CHEBI:30616"/>
        <dbReference type="ChEBI" id="CHEBI:35235"/>
        <dbReference type="ChEBI" id="CHEBI:43474"/>
        <dbReference type="ChEBI" id="CHEBI:58173"/>
        <dbReference type="ChEBI" id="CHEBI:456216"/>
        <dbReference type="EC" id="6.3.2.2"/>
    </reaction>
</comment>
<dbReference type="OrthoDB" id="9780152at2"/>
<gene>
    <name evidence="6" type="ORF">EJ419_04040</name>
</gene>
<dbReference type="Pfam" id="PF04107">
    <property type="entry name" value="GCS2"/>
    <property type="match status" value="1"/>
</dbReference>
<dbReference type="PIRSF" id="PIRSF017901">
    <property type="entry name" value="GCL"/>
    <property type="match status" value="1"/>
</dbReference>
<evidence type="ECO:0000256" key="5">
    <source>
        <dbReference type="PIRNR" id="PIRNR017901"/>
    </source>
</evidence>
<dbReference type="GO" id="GO:0005524">
    <property type="term" value="F:ATP binding"/>
    <property type="evidence" value="ECO:0007669"/>
    <property type="project" value="UniProtKB-UniRule"/>
</dbReference>
<dbReference type="Gene3D" id="3.30.590.20">
    <property type="match status" value="1"/>
</dbReference>
<dbReference type="AlphaFoldDB" id="A0A4R0QPP9"/>
<dbReference type="EMBL" id="RXLP01000019">
    <property type="protein sequence ID" value="TCD54222.1"/>
    <property type="molecule type" value="Genomic_DNA"/>
</dbReference>
<dbReference type="PANTHER" id="PTHR34378:SF1">
    <property type="entry name" value="GLUTAMATE--CYSTEINE LIGASE, CHLOROPLASTIC"/>
    <property type="match status" value="1"/>
</dbReference>
<keyword evidence="2 5" id="KW-0547">Nucleotide-binding</keyword>
<proteinExistence type="inferred from homology"/>
<dbReference type="InterPro" id="IPR006336">
    <property type="entry name" value="GCS2"/>
</dbReference>
<reference evidence="6 7" key="1">
    <citation type="submission" date="2018-12" db="EMBL/GenBank/DDBJ databases">
        <title>Alloscrdovia theropitheci sp. nov: a novel taxon from the feces of the bleeding-herat monkey (Theropithecus geleda).</title>
        <authorList>
            <person name="Modesto M."/>
        </authorList>
    </citation>
    <scope>NUCLEOTIDE SEQUENCE [LARGE SCALE GENOMIC DNA]</scope>
    <source>
        <strain evidence="6 7">GLDI4/2</strain>
    </source>
</reference>
<name>A0A4R0QPP9_9BIFI</name>